<organism evidence="1">
    <name type="scientific">Photinus pyralis</name>
    <name type="common">Common eastern firefly</name>
    <name type="synonym">Lampyris pyralis</name>
    <dbReference type="NCBI Taxonomy" id="7054"/>
    <lineage>
        <taxon>Eukaryota</taxon>
        <taxon>Metazoa</taxon>
        <taxon>Ecdysozoa</taxon>
        <taxon>Arthropoda</taxon>
        <taxon>Hexapoda</taxon>
        <taxon>Insecta</taxon>
        <taxon>Pterygota</taxon>
        <taxon>Neoptera</taxon>
        <taxon>Endopterygota</taxon>
        <taxon>Coleoptera</taxon>
        <taxon>Polyphaga</taxon>
        <taxon>Elateriformia</taxon>
        <taxon>Elateroidea</taxon>
        <taxon>Lampyridae</taxon>
        <taxon>Lampyrinae</taxon>
        <taxon>Photinus</taxon>
    </lineage>
</organism>
<dbReference type="PANTHER" id="PTHR33244:SF3">
    <property type="entry name" value="PEPTIDASE A2 DOMAIN-CONTAINING PROTEIN"/>
    <property type="match status" value="1"/>
</dbReference>
<dbReference type="EMBL" id="GEZM01099338">
    <property type="protein sequence ID" value="JAV53374.1"/>
    <property type="molecule type" value="Transcribed_RNA"/>
</dbReference>
<dbReference type="PANTHER" id="PTHR33244">
    <property type="entry name" value="INTEGRASE CATALYTIC DOMAIN-CONTAINING PROTEIN-RELATED"/>
    <property type="match status" value="1"/>
</dbReference>
<accession>A0A1Y1K3D1</accession>
<evidence type="ECO:0000313" key="1">
    <source>
        <dbReference type="EMBL" id="JAV53377.1"/>
    </source>
</evidence>
<protein>
    <submittedName>
        <fullName evidence="1">Uncharacterized protein</fullName>
    </submittedName>
</protein>
<proteinExistence type="predicted"/>
<dbReference type="EMBL" id="GEZM01099337">
    <property type="protein sequence ID" value="JAV53377.1"/>
    <property type="molecule type" value="Transcribed_RNA"/>
</dbReference>
<sequence>MSRITRSTLPITEEMLKPAVIENVKSKLQVLRGVQAKYANQNKKEETTPLKTGDAVRIETSHRNWIAGKVIAETQNPRSVVVKTNDGKVIRRNSTHLHKTIAEIPTLPKAPYLHRVRKKILVPPKRHQRTKERNHHQLTLIRRKLLEPDELSKHHRDLTYKCY</sequence>
<reference evidence="1" key="1">
    <citation type="journal article" date="2016" name="Sci. Rep.">
        <title>Molecular characterization of firefly nuptial gifts: a multi-omics approach sheds light on postcopulatory sexual selection.</title>
        <authorList>
            <person name="Al-Wathiqui N."/>
            <person name="Fallon T.R."/>
            <person name="South A."/>
            <person name="Weng J.K."/>
            <person name="Lewis S.M."/>
        </authorList>
    </citation>
    <scope>NUCLEOTIDE SEQUENCE</scope>
</reference>
<dbReference type="AlphaFoldDB" id="A0A1Y1K3D1"/>
<name>A0A1Y1K3D1_PHOPY</name>